<dbReference type="Proteomes" id="UP000321058">
    <property type="component" value="Unassembled WGS sequence"/>
</dbReference>
<name>A0A512N2D9_9HYPH</name>
<keyword evidence="1 4" id="KW-0663">Pyridoxal phosphate</keyword>
<evidence type="ECO:0000256" key="4">
    <source>
        <dbReference type="PIRSR" id="PIRSR000390-2"/>
    </source>
</evidence>
<sequence>MRNVAPVSRVPFADLSHQWNPIATEAMAELRQLFSDSAFSLGPWVERFEQSVAGYLGTPHAIGVNSGTSALHLALIAAGIGPGDEVLLPSHTFIATAWAVLYVGATPVLCDVEEGSGTIDVADAERRLSSATKAIVPVHLYGQPADMAAVESLAQRHGLTVIEDAAQAIGATYDGRRAGTLGKFGCFSFYPAKNLGAAGEAGLVVTSDGAAAARMRALRHHAQSERYVHAELGFNYRMEGVQGLVLDHKLRLLPDWIEERKGLANAYAERLSHLPLALPRVAHKDHVFHLYVVRTPERDALRAFLQERGIETGLHYPVPLHRQPCFSALDLDRDSFPVSDRYASECLSLPLFTGMDKAQLDYVCEGVLAYYGKS</sequence>
<evidence type="ECO:0000256" key="3">
    <source>
        <dbReference type="PIRSR" id="PIRSR000390-1"/>
    </source>
</evidence>
<dbReference type="InterPro" id="IPR015422">
    <property type="entry name" value="PyrdxlP-dep_Trfase_small"/>
</dbReference>
<dbReference type="GO" id="GO:0000271">
    <property type="term" value="P:polysaccharide biosynthetic process"/>
    <property type="evidence" value="ECO:0007669"/>
    <property type="project" value="TreeGrafter"/>
</dbReference>
<comment type="caution">
    <text evidence="6">The sequence shown here is derived from an EMBL/GenBank/DDBJ whole genome shotgun (WGS) entry which is preliminary data.</text>
</comment>
<dbReference type="InterPro" id="IPR015421">
    <property type="entry name" value="PyrdxlP-dep_Trfase_major"/>
</dbReference>
<dbReference type="GO" id="GO:0008483">
    <property type="term" value="F:transaminase activity"/>
    <property type="evidence" value="ECO:0007669"/>
    <property type="project" value="UniProtKB-KW"/>
</dbReference>
<keyword evidence="7" id="KW-1185">Reference proteome</keyword>
<dbReference type="Gene3D" id="3.90.1150.10">
    <property type="entry name" value="Aspartate Aminotransferase, domain 1"/>
    <property type="match status" value="1"/>
</dbReference>
<dbReference type="CDD" id="cd00616">
    <property type="entry name" value="AHBA_syn"/>
    <property type="match status" value="1"/>
</dbReference>
<dbReference type="EMBL" id="BKAJ01000004">
    <property type="protein sequence ID" value="GEP53103.1"/>
    <property type="molecule type" value="Genomic_DNA"/>
</dbReference>
<dbReference type="Gene3D" id="3.40.640.10">
    <property type="entry name" value="Type I PLP-dependent aspartate aminotransferase-like (Major domain)"/>
    <property type="match status" value="1"/>
</dbReference>
<feature type="active site" description="Proton acceptor" evidence="3">
    <location>
        <position position="193"/>
    </location>
</feature>
<dbReference type="GO" id="GO:0030170">
    <property type="term" value="F:pyridoxal phosphate binding"/>
    <property type="evidence" value="ECO:0007669"/>
    <property type="project" value="TreeGrafter"/>
</dbReference>
<accession>A0A512N2D9</accession>
<reference evidence="6 7" key="1">
    <citation type="submission" date="2019-07" db="EMBL/GenBank/DDBJ databases">
        <title>Whole genome shotgun sequence of Reyranella soli NBRC 108950.</title>
        <authorList>
            <person name="Hosoyama A."/>
            <person name="Uohara A."/>
            <person name="Ohji S."/>
            <person name="Ichikawa N."/>
        </authorList>
    </citation>
    <scope>NUCLEOTIDE SEQUENCE [LARGE SCALE GENOMIC DNA]</scope>
    <source>
        <strain evidence="6 7">NBRC 108950</strain>
    </source>
</reference>
<dbReference type="AlphaFoldDB" id="A0A512N2D9"/>
<evidence type="ECO:0000256" key="5">
    <source>
        <dbReference type="RuleBase" id="RU004508"/>
    </source>
</evidence>
<evidence type="ECO:0000313" key="7">
    <source>
        <dbReference type="Proteomes" id="UP000321058"/>
    </source>
</evidence>
<gene>
    <name evidence="6" type="ORF">RSO01_02690</name>
</gene>
<dbReference type="SUPFAM" id="SSF53383">
    <property type="entry name" value="PLP-dependent transferases"/>
    <property type="match status" value="1"/>
</dbReference>
<comment type="similarity">
    <text evidence="2 5">Belongs to the DegT/DnrJ/EryC1 family.</text>
</comment>
<dbReference type="PANTHER" id="PTHR30244">
    <property type="entry name" value="TRANSAMINASE"/>
    <property type="match status" value="1"/>
</dbReference>
<protein>
    <submittedName>
        <fullName evidence="6">Glutamine--scyllo-inositol aminotransferase</fullName>
    </submittedName>
</protein>
<keyword evidence="6" id="KW-0032">Aminotransferase</keyword>
<dbReference type="InterPro" id="IPR000653">
    <property type="entry name" value="DegT/StrS_aminotransferase"/>
</dbReference>
<dbReference type="PANTHER" id="PTHR30244:SF36">
    <property type="entry name" value="3-OXO-GLUCOSE-6-PHOSPHATE:GLUTAMATE AMINOTRANSFERASE"/>
    <property type="match status" value="1"/>
</dbReference>
<dbReference type="Pfam" id="PF01041">
    <property type="entry name" value="DegT_DnrJ_EryC1"/>
    <property type="match status" value="1"/>
</dbReference>
<dbReference type="PIRSF" id="PIRSF000390">
    <property type="entry name" value="PLP_StrS"/>
    <property type="match status" value="1"/>
</dbReference>
<keyword evidence="6" id="KW-0808">Transferase</keyword>
<feature type="modified residue" description="N6-(pyridoxal phosphate)lysine" evidence="4">
    <location>
        <position position="193"/>
    </location>
</feature>
<evidence type="ECO:0000256" key="2">
    <source>
        <dbReference type="ARBA" id="ARBA00037999"/>
    </source>
</evidence>
<dbReference type="InterPro" id="IPR015424">
    <property type="entry name" value="PyrdxlP-dep_Trfase"/>
</dbReference>
<evidence type="ECO:0000256" key="1">
    <source>
        <dbReference type="ARBA" id="ARBA00022898"/>
    </source>
</evidence>
<evidence type="ECO:0000313" key="6">
    <source>
        <dbReference type="EMBL" id="GEP53103.1"/>
    </source>
</evidence>
<organism evidence="6 7">
    <name type="scientific">Reyranella soli</name>
    <dbReference type="NCBI Taxonomy" id="1230389"/>
    <lineage>
        <taxon>Bacteria</taxon>
        <taxon>Pseudomonadati</taxon>
        <taxon>Pseudomonadota</taxon>
        <taxon>Alphaproteobacteria</taxon>
        <taxon>Hyphomicrobiales</taxon>
        <taxon>Reyranellaceae</taxon>
        <taxon>Reyranella</taxon>
    </lineage>
</organism>
<proteinExistence type="inferred from homology"/>